<dbReference type="RefSeq" id="WP_168970228.1">
    <property type="nucleotide sequence ID" value="NZ_JABAFZ010000009.1"/>
</dbReference>
<feature type="transmembrane region" description="Helical" evidence="1">
    <location>
        <begin position="14"/>
        <end position="33"/>
    </location>
</feature>
<feature type="transmembrane region" description="Helical" evidence="1">
    <location>
        <begin position="45"/>
        <end position="64"/>
    </location>
</feature>
<proteinExistence type="predicted"/>
<organism evidence="2 3">
    <name type="scientific">Corynebacterium stationis</name>
    <dbReference type="NCBI Taxonomy" id="1705"/>
    <lineage>
        <taxon>Bacteria</taxon>
        <taxon>Bacillati</taxon>
        <taxon>Actinomycetota</taxon>
        <taxon>Actinomycetes</taxon>
        <taxon>Mycobacteriales</taxon>
        <taxon>Corynebacteriaceae</taxon>
        <taxon>Corynebacterium</taxon>
    </lineage>
</organism>
<accession>A0AB36CMJ1</accession>
<reference evidence="2 3" key="1">
    <citation type="submission" date="2020-04" db="EMBL/GenBank/DDBJ databases">
        <authorList>
            <person name="Hitch T.C.A."/>
            <person name="Wylensek D."/>
            <person name="Clavel T."/>
        </authorList>
    </citation>
    <scope>NUCLEOTIDE SEQUENCE [LARGE SCALE GENOMIC DNA]</scope>
    <source>
        <strain evidence="2 3">BL-383-APC-3D</strain>
    </source>
</reference>
<dbReference type="Proteomes" id="UP000544551">
    <property type="component" value="Unassembled WGS sequence"/>
</dbReference>
<evidence type="ECO:0000313" key="2">
    <source>
        <dbReference type="EMBL" id="NME90071.1"/>
    </source>
</evidence>
<evidence type="ECO:0000313" key="3">
    <source>
        <dbReference type="Proteomes" id="UP000544551"/>
    </source>
</evidence>
<feature type="transmembrane region" description="Helical" evidence="1">
    <location>
        <begin position="71"/>
        <end position="89"/>
    </location>
</feature>
<keyword evidence="1" id="KW-0812">Transmembrane</keyword>
<keyword evidence="1" id="KW-0472">Membrane</keyword>
<gene>
    <name evidence="2" type="ORF">HF853_10390</name>
</gene>
<evidence type="ECO:0000256" key="1">
    <source>
        <dbReference type="SAM" id="Phobius"/>
    </source>
</evidence>
<sequence length="136" mass="14923">MSVKDQRLSRQGKFAWPIPEVVIILIAAASFVLFPEGEYFDINTFSGMMLASAVISLPIGIPLLYSKVGFIWFDFAYVVAGVLMYRYILGLPDGAYIGEGLILLLGIACVISGGSHTLRRMLVSAREKRASSHHRG</sequence>
<feature type="transmembrane region" description="Helical" evidence="1">
    <location>
        <begin position="95"/>
        <end position="118"/>
    </location>
</feature>
<dbReference type="EMBL" id="JABAFZ010000009">
    <property type="protein sequence ID" value="NME90071.1"/>
    <property type="molecule type" value="Genomic_DNA"/>
</dbReference>
<dbReference type="AlphaFoldDB" id="A0AB36CMJ1"/>
<protein>
    <submittedName>
        <fullName evidence="2">Uncharacterized protein</fullName>
    </submittedName>
</protein>
<name>A0AB36CMJ1_9CORY</name>
<comment type="caution">
    <text evidence="2">The sequence shown here is derived from an EMBL/GenBank/DDBJ whole genome shotgun (WGS) entry which is preliminary data.</text>
</comment>
<keyword evidence="1" id="KW-1133">Transmembrane helix</keyword>